<feature type="domain" description="HTH tetR-type" evidence="3">
    <location>
        <begin position="2"/>
        <end position="62"/>
    </location>
</feature>
<name>A0A2C9CPZ0_9RHOB</name>
<dbReference type="AlphaFoldDB" id="A0A2C9CPZ0"/>
<reference evidence="5" key="1">
    <citation type="submission" date="2017-09" db="EMBL/GenBank/DDBJ databases">
        <authorList>
            <person name="Varghese N."/>
            <person name="Submissions S."/>
        </authorList>
    </citation>
    <scope>NUCLEOTIDE SEQUENCE [LARGE SCALE GENOMIC DNA]</scope>
    <source>
        <strain evidence="5">C7</strain>
    </source>
</reference>
<dbReference type="Gene3D" id="1.10.357.10">
    <property type="entry name" value="Tetracycline Repressor, domain 2"/>
    <property type="match status" value="1"/>
</dbReference>
<evidence type="ECO:0000256" key="2">
    <source>
        <dbReference type="PROSITE-ProRule" id="PRU00335"/>
    </source>
</evidence>
<keyword evidence="5" id="KW-1185">Reference proteome</keyword>
<evidence type="ECO:0000259" key="3">
    <source>
        <dbReference type="PROSITE" id="PS50977"/>
    </source>
</evidence>
<dbReference type="InterPro" id="IPR001647">
    <property type="entry name" value="HTH_TetR"/>
</dbReference>
<gene>
    <name evidence="4" type="ORF">SAMN06273572_1011178</name>
</gene>
<dbReference type="EMBL" id="OCTN01000001">
    <property type="protein sequence ID" value="SOH93322.1"/>
    <property type="molecule type" value="Genomic_DNA"/>
</dbReference>
<dbReference type="Proteomes" id="UP000220034">
    <property type="component" value="Unassembled WGS sequence"/>
</dbReference>
<protein>
    <submittedName>
        <fullName evidence="4">Transcriptional regulator, TetR family</fullName>
    </submittedName>
</protein>
<evidence type="ECO:0000313" key="5">
    <source>
        <dbReference type="Proteomes" id="UP000220034"/>
    </source>
</evidence>
<keyword evidence="1 2" id="KW-0238">DNA-binding</keyword>
<evidence type="ECO:0000256" key="1">
    <source>
        <dbReference type="ARBA" id="ARBA00023125"/>
    </source>
</evidence>
<accession>A0A2C9CPZ0</accession>
<organism evidence="4 5">
    <name type="scientific">Pontivivens marinum</name>
    <dbReference type="NCBI Taxonomy" id="1690039"/>
    <lineage>
        <taxon>Bacteria</taxon>
        <taxon>Pseudomonadati</taxon>
        <taxon>Pseudomonadota</taxon>
        <taxon>Alphaproteobacteria</taxon>
        <taxon>Rhodobacterales</taxon>
        <taxon>Paracoccaceae</taxon>
        <taxon>Pontivivens</taxon>
    </lineage>
</organism>
<dbReference type="InterPro" id="IPR009057">
    <property type="entry name" value="Homeodomain-like_sf"/>
</dbReference>
<dbReference type="PROSITE" id="PS50977">
    <property type="entry name" value="HTH_TETR_2"/>
    <property type="match status" value="1"/>
</dbReference>
<dbReference type="GO" id="GO:0003677">
    <property type="term" value="F:DNA binding"/>
    <property type="evidence" value="ECO:0007669"/>
    <property type="project" value="UniProtKB-UniRule"/>
</dbReference>
<feature type="DNA-binding region" description="H-T-H motif" evidence="2">
    <location>
        <begin position="25"/>
        <end position="44"/>
    </location>
</feature>
<dbReference type="SUPFAM" id="SSF46689">
    <property type="entry name" value="Homeodomain-like"/>
    <property type="match status" value="1"/>
</dbReference>
<proteinExistence type="predicted"/>
<evidence type="ECO:0000313" key="4">
    <source>
        <dbReference type="EMBL" id="SOH93322.1"/>
    </source>
</evidence>
<dbReference type="Pfam" id="PF00440">
    <property type="entry name" value="TetR_N"/>
    <property type="match status" value="1"/>
</dbReference>
<dbReference type="OrthoDB" id="9787680at2"/>
<sequence>MNETMTKIAAGLEKAFAARGFAEPSVEDLRNAAGVSLRTLYKYTPSRDQMVHVALNHRHLRYLDHIFTDLPTDHAAALNAIMDRVGTWMQHEASHGCLFHAAVAAAPDDADLRTLLEQHKSQVADRAVNATGLHGTQVDILLILEGLTQSWPLYRDAAVTSAKRLGALLQNNS</sequence>